<dbReference type="PANTHER" id="PTHR11690">
    <property type="entry name" value="AMILORIDE-SENSITIVE SODIUM CHANNEL-RELATED"/>
    <property type="match status" value="1"/>
</dbReference>
<evidence type="ECO:0000256" key="12">
    <source>
        <dbReference type="RuleBase" id="RU000679"/>
    </source>
</evidence>
<keyword evidence="7" id="KW-0915">Sodium</keyword>
<dbReference type="InterPro" id="IPR001873">
    <property type="entry name" value="ENaC"/>
</dbReference>
<evidence type="ECO:0000256" key="13">
    <source>
        <dbReference type="SAM" id="Phobius"/>
    </source>
</evidence>
<comment type="subcellular location">
    <subcellularLocation>
        <location evidence="1">Membrane</location>
        <topology evidence="1">Multi-pass membrane protein</topology>
    </subcellularLocation>
</comment>
<keyword evidence="6 13" id="KW-1133">Transmembrane helix</keyword>
<accession>A0A8S0ZIE6</accession>
<evidence type="ECO:0000313" key="15">
    <source>
        <dbReference type="Proteomes" id="UP000494256"/>
    </source>
</evidence>
<evidence type="ECO:0000256" key="5">
    <source>
        <dbReference type="ARBA" id="ARBA00022692"/>
    </source>
</evidence>
<evidence type="ECO:0000313" key="14">
    <source>
        <dbReference type="EMBL" id="CAB3232245.1"/>
    </source>
</evidence>
<sequence length="459" mass="52491">MYTYKNSYRDKPQASTASKKCCSSICISMMKCCKDFCNETSIHGFNHIAAPKRHWLERLLWLCACGLAIWMALNVSIGQLQRYNESPTVVTLEKDFRSWQFSMPAITCCYEDRMDRAKLPGVIKEYWNIEANDEKYDYYTRFVKAVANSDILNLQMFEQFQDMQMSVDMYQIAVDVMPEVNIKTVPSEAGDWKWWPVMTEAGVCYVTNSLALADVAIVKPNQSETASSPVMCKNSANNCYIVVDNYAVAKYYVHSPYDVMDATSVPSVAYLSLTRESELSTMESRCGRGVRELHPRRRGGPICTPAGMWCLSFFAQNITSNNGERCTCAPQCVDSVFKEINKKDQNWDKPPFSSRSSIKFVVQGPRTRYTREIVFHFQDLVVSFGGAAGLFLGASFISCIEILYFFLSRLFYTTFKKNEKNQKTTAVKSKLHTTAHETFRVEHLNAVLDSQKKYQYDVM</sequence>
<evidence type="ECO:0000256" key="6">
    <source>
        <dbReference type="ARBA" id="ARBA00022989"/>
    </source>
</evidence>
<dbReference type="OrthoDB" id="26525at2759"/>
<dbReference type="Pfam" id="PF00858">
    <property type="entry name" value="ASC"/>
    <property type="match status" value="2"/>
</dbReference>
<keyword evidence="4 12" id="KW-0894">Sodium channel</keyword>
<proteinExistence type="inferred from homology"/>
<keyword evidence="8 12" id="KW-0406">Ion transport</keyword>
<dbReference type="Proteomes" id="UP000494256">
    <property type="component" value="Unassembled WGS sequence"/>
</dbReference>
<evidence type="ECO:0000256" key="2">
    <source>
        <dbReference type="ARBA" id="ARBA00007193"/>
    </source>
</evidence>
<keyword evidence="3 12" id="KW-0813">Transport</keyword>
<dbReference type="EMBL" id="CADEBD010000289">
    <property type="protein sequence ID" value="CAB3232245.1"/>
    <property type="molecule type" value="Genomic_DNA"/>
</dbReference>
<keyword evidence="5 12" id="KW-0812">Transmembrane</keyword>
<organism evidence="14 15">
    <name type="scientific">Arctia plantaginis</name>
    <name type="common">Wood tiger moth</name>
    <name type="synonym">Phalaena plantaginis</name>
    <dbReference type="NCBI Taxonomy" id="874455"/>
    <lineage>
        <taxon>Eukaryota</taxon>
        <taxon>Metazoa</taxon>
        <taxon>Ecdysozoa</taxon>
        <taxon>Arthropoda</taxon>
        <taxon>Hexapoda</taxon>
        <taxon>Insecta</taxon>
        <taxon>Pterygota</taxon>
        <taxon>Neoptera</taxon>
        <taxon>Endopterygota</taxon>
        <taxon>Lepidoptera</taxon>
        <taxon>Glossata</taxon>
        <taxon>Ditrysia</taxon>
        <taxon>Noctuoidea</taxon>
        <taxon>Erebidae</taxon>
        <taxon>Arctiinae</taxon>
        <taxon>Arctia</taxon>
    </lineage>
</organism>
<evidence type="ECO:0000256" key="8">
    <source>
        <dbReference type="ARBA" id="ARBA00023065"/>
    </source>
</evidence>
<protein>
    <submittedName>
        <fullName evidence="14">Uncharacterized protein</fullName>
    </submittedName>
</protein>
<feature type="transmembrane region" description="Helical" evidence="13">
    <location>
        <begin position="59"/>
        <end position="77"/>
    </location>
</feature>
<dbReference type="GO" id="GO:0015280">
    <property type="term" value="F:ligand-gated sodium channel activity"/>
    <property type="evidence" value="ECO:0007669"/>
    <property type="project" value="TreeGrafter"/>
</dbReference>
<name>A0A8S0ZIE6_ARCPL</name>
<reference evidence="14 15" key="1">
    <citation type="submission" date="2020-04" db="EMBL/GenBank/DDBJ databases">
        <authorList>
            <person name="Wallbank WR R."/>
            <person name="Pardo Diaz C."/>
            <person name="Kozak K."/>
            <person name="Martin S."/>
            <person name="Jiggins C."/>
            <person name="Moest M."/>
            <person name="Warren A I."/>
            <person name="Byers J.R.P. K."/>
            <person name="Montejo-Kovacevich G."/>
            <person name="Yen C E."/>
        </authorList>
    </citation>
    <scope>NUCLEOTIDE SEQUENCE [LARGE SCALE GENOMIC DNA]</scope>
</reference>
<dbReference type="AlphaFoldDB" id="A0A8S0ZIE6"/>
<comment type="similarity">
    <text evidence="2 12">Belongs to the amiloride-sensitive sodium channel (TC 1.A.6) family.</text>
</comment>
<dbReference type="GO" id="GO:0005886">
    <property type="term" value="C:plasma membrane"/>
    <property type="evidence" value="ECO:0007669"/>
    <property type="project" value="TreeGrafter"/>
</dbReference>
<evidence type="ECO:0000256" key="1">
    <source>
        <dbReference type="ARBA" id="ARBA00004141"/>
    </source>
</evidence>
<evidence type="ECO:0000256" key="7">
    <source>
        <dbReference type="ARBA" id="ARBA00023053"/>
    </source>
</evidence>
<feature type="transmembrane region" description="Helical" evidence="13">
    <location>
        <begin position="380"/>
        <end position="407"/>
    </location>
</feature>
<keyword evidence="11 12" id="KW-0407">Ion channel</keyword>
<keyword evidence="10 12" id="KW-0739">Sodium transport</keyword>
<keyword evidence="9 13" id="KW-0472">Membrane</keyword>
<evidence type="ECO:0000256" key="10">
    <source>
        <dbReference type="ARBA" id="ARBA00023201"/>
    </source>
</evidence>
<evidence type="ECO:0000256" key="11">
    <source>
        <dbReference type="ARBA" id="ARBA00023303"/>
    </source>
</evidence>
<dbReference type="PANTHER" id="PTHR11690:SF240">
    <property type="entry name" value="PICKPOCKET 25-RELATED"/>
    <property type="match status" value="1"/>
</dbReference>
<evidence type="ECO:0000256" key="9">
    <source>
        <dbReference type="ARBA" id="ARBA00023136"/>
    </source>
</evidence>
<gene>
    <name evidence="14" type="ORF">APLA_LOCUS5583</name>
</gene>
<evidence type="ECO:0000256" key="4">
    <source>
        <dbReference type="ARBA" id="ARBA00022461"/>
    </source>
</evidence>
<comment type="caution">
    <text evidence="14">The sequence shown here is derived from an EMBL/GenBank/DDBJ whole genome shotgun (WGS) entry which is preliminary data.</text>
</comment>
<dbReference type="Gene3D" id="1.10.287.770">
    <property type="entry name" value="YojJ-like"/>
    <property type="match status" value="1"/>
</dbReference>
<evidence type="ECO:0000256" key="3">
    <source>
        <dbReference type="ARBA" id="ARBA00022448"/>
    </source>
</evidence>